<organism evidence="2 3">
    <name type="scientific">Desulfosporosinus fructosivorans</name>
    <dbReference type="NCBI Taxonomy" id="2018669"/>
    <lineage>
        <taxon>Bacteria</taxon>
        <taxon>Bacillati</taxon>
        <taxon>Bacillota</taxon>
        <taxon>Clostridia</taxon>
        <taxon>Eubacteriales</taxon>
        <taxon>Desulfitobacteriaceae</taxon>
        <taxon>Desulfosporosinus</taxon>
    </lineage>
</organism>
<accession>A0A4Z0QZG1</accession>
<sequence length="74" mass="8234">MANVLDILKIQKTIRKSIKDHVIESKHEEEVLVILLSADLYLALEEKDTPPPSKPRRNASAVTLTTVPSANESQ</sequence>
<keyword evidence="3" id="KW-1185">Reference proteome</keyword>
<dbReference type="RefSeq" id="WP_135550766.1">
    <property type="nucleotide sequence ID" value="NZ_SPQQ01000010.1"/>
</dbReference>
<evidence type="ECO:0000313" key="2">
    <source>
        <dbReference type="EMBL" id="TGE35844.1"/>
    </source>
</evidence>
<reference evidence="2 3" key="1">
    <citation type="submission" date="2019-03" db="EMBL/GenBank/DDBJ databases">
        <title>Draft Genome Sequence of Desulfosporosinus fructosivorans Strain 63.6F, Isolated from Marine Sediment in the Baltic Sea.</title>
        <authorList>
            <person name="Hausmann B."/>
            <person name="Vandieken V."/>
            <person name="Pjevac P."/>
            <person name="Schreck K."/>
            <person name="Herbold C.W."/>
            <person name="Loy A."/>
        </authorList>
    </citation>
    <scope>NUCLEOTIDE SEQUENCE [LARGE SCALE GENOMIC DNA]</scope>
    <source>
        <strain evidence="2 3">63.6F</strain>
    </source>
</reference>
<protein>
    <submittedName>
        <fullName evidence="2">Uncharacterized protein</fullName>
    </submittedName>
</protein>
<comment type="caution">
    <text evidence="2">The sequence shown here is derived from an EMBL/GenBank/DDBJ whole genome shotgun (WGS) entry which is preliminary data.</text>
</comment>
<dbReference type="OrthoDB" id="9971964at2"/>
<gene>
    <name evidence="2" type="ORF">E4K67_22245</name>
</gene>
<evidence type="ECO:0000313" key="3">
    <source>
        <dbReference type="Proteomes" id="UP000298460"/>
    </source>
</evidence>
<dbReference type="EMBL" id="SPQQ01000010">
    <property type="protein sequence ID" value="TGE35844.1"/>
    <property type="molecule type" value="Genomic_DNA"/>
</dbReference>
<feature type="region of interest" description="Disordered" evidence="1">
    <location>
        <begin position="46"/>
        <end position="74"/>
    </location>
</feature>
<dbReference type="AlphaFoldDB" id="A0A4Z0QZG1"/>
<name>A0A4Z0QZG1_9FIRM</name>
<feature type="compositionally biased region" description="Polar residues" evidence="1">
    <location>
        <begin position="60"/>
        <end position="74"/>
    </location>
</feature>
<proteinExistence type="predicted"/>
<evidence type="ECO:0000256" key="1">
    <source>
        <dbReference type="SAM" id="MobiDB-lite"/>
    </source>
</evidence>
<dbReference type="Proteomes" id="UP000298460">
    <property type="component" value="Unassembled WGS sequence"/>
</dbReference>